<evidence type="ECO:0000256" key="1">
    <source>
        <dbReference type="SAM" id="Phobius"/>
    </source>
</evidence>
<feature type="non-terminal residue" evidence="2">
    <location>
        <position position="1"/>
    </location>
</feature>
<accession>A0AAN5CY52</accession>
<keyword evidence="1" id="KW-0472">Membrane</keyword>
<gene>
    <name evidence="2" type="ORF">PMAYCL1PPCAC_22805</name>
</gene>
<evidence type="ECO:0000313" key="3">
    <source>
        <dbReference type="Proteomes" id="UP001328107"/>
    </source>
</evidence>
<comment type="caution">
    <text evidence="2">The sequence shown here is derived from an EMBL/GenBank/DDBJ whole genome shotgun (WGS) entry which is preliminary data.</text>
</comment>
<name>A0AAN5CY52_9BILA</name>
<reference evidence="3" key="1">
    <citation type="submission" date="2022-10" db="EMBL/GenBank/DDBJ databases">
        <title>Genome assembly of Pristionchus species.</title>
        <authorList>
            <person name="Yoshida K."/>
            <person name="Sommer R.J."/>
        </authorList>
    </citation>
    <scope>NUCLEOTIDE SEQUENCE [LARGE SCALE GENOMIC DNA]</scope>
    <source>
        <strain evidence="3">RS5460</strain>
    </source>
</reference>
<keyword evidence="1" id="KW-0812">Transmembrane</keyword>
<keyword evidence="3" id="KW-1185">Reference proteome</keyword>
<protein>
    <submittedName>
        <fullName evidence="2">Uncharacterized protein</fullName>
    </submittedName>
</protein>
<feature type="non-terminal residue" evidence="2">
    <location>
        <position position="130"/>
    </location>
</feature>
<keyword evidence="1" id="KW-1133">Transmembrane helix</keyword>
<sequence>CGDAFIAIALLTTFISLFMIVHGIIKRNGSGLSTYIFVSSLCLNFLIFKHLFRSFEYRAGVIYQFIYVSLVALTNIFDEFRFLLLCILAIICVSDIRVAVTSVFFECARNLLGMNGNKPMNAVSKPSTYS</sequence>
<feature type="transmembrane region" description="Helical" evidence="1">
    <location>
        <begin position="57"/>
        <end position="77"/>
    </location>
</feature>
<feature type="transmembrane region" description="Helical" evidence="1">
    <location>
        <begin position="82"/>
        <end position="105"/>
    </location>
</feature>
<feature type="transmembrane region" description="Helical" evidence="1">
    <location>
        <begin position="6"/>
        <end position="25"/>
    </location>
</feature>
<dbReference type="AlphaFoldDB" id="A0AAN5CY52"/>
<evidence type="ECO:0000313" key="2">
    <source>
        <dbReference type="EMBL" id="GMR52610.1"/>
    </source>
</evidence>
<organism evidence="2 3">
    <name type="scientific">Pristionchus mayeri</name>
    <dbReference type="NCBI Taxonomy" id="1317129"/>
    <lineage>
        <taxon>Eukaryota</taxon>
        <taxon>Metazoa</taxon>
        <taxon>Ecdysozoa</taxon>
        <taxon>Nematoda</taxon>
        <taxon>Chromadorea</taxon>
        <taxon>Rhabditida</taxon>
        <taxon>Rhabditina</taxon>
        <taxon>Diplogasteromorpha</taxon>
        <taxon>Diplogasteroidea</taxon>
        <taxon>Neodiplogasteridae</taxon>
        <taxon>Pristionchus</taxon>
    </lineage>
</organism>
<dbReference type="EMBL" id="BTRK01000005">
    <property type="protein sequence ID" value="GMR52610.1"/>
    <property type="molecule type" value="Genomic_DNA"/>
</dbReference>
<feature type="transmembrane region" description="Helical" evidence="1">
    <location>
        <begin position="32"/>
        <end position="51"/>
    </location>
</feature>
<dbReference type="Proteomes" id="UP001328107">
    <property type="component" value="Unassembled WGS sequence"/>
</dbReference>
<proteinExistence type="predicted"/>